<dbReference type="Gene3D" id="1.10.286.10">
    <property type="match status" value="1"/>
</dbReference>
<dbReference type="GO" id="GO:0006729">
    <property type="term" value="P:tetrahydrobiopterin biosynthetic process"/>
    <property type="evidence" value="ECO:0007669"/>
    <property type="project" value="TreeGrafter"/>
</dbReference>
<comment type="similarity">
    <text evidence="2">Belongs to the GTP cyclohydrolase I family.</text>
</comment>
<dbReference type="Gene3D" id="3.30.1130.10">
    <property type="match status" value="1"/>
</dbReference>
<feature type="domain" description="GTP cyclohydrolase I" evidence="7">
    <location>
        <begin position="28"/>
        <end position="193"/>
    </location>
</feature>
<dbReference type="GO" id="GO:0005525">
    <property type="term" value="F:GTP binding"/>
    <property type="evidence" value="ECO:0007669"/>
    <property type="project" value="TreeGrafter"/>
</dbReference>
<dbReference type="UniPathway" id="UPA00848">
    <property type="reaction ID" value="UER00151"/>
</dbReference>
<dbReference type="EC" id="3.5.4.16" evidence="3"/>
<dbReference type="InterPro" id="IPR043134">
    <property type="entry name" value="GTP-CH-I_N"/>
</dbReference>
<evidence type="ECO:0000313" key="9">
    <source>
        <dbReference type="Proteomes" id="UP000076420"/>
    </source>
</evidence>
<comment type="pathway">
    <text evidence="1">Cofactor biosynthesis; 7,8-dihydroneopterin triphosphate biosynthesis; 7,8-dihydroneopterin triphosphate from GTP: step 1/1.</text>
</comment>
<evidence type="ECO:0000256" key="1">
    <source>
        <dbReference type="ARBA" id="ARBA00005080"/>
    </source>
</evidence>
<organism evidence="8 9">
    <name type="scientific">Biomphalaria glabrata</name>
    <name type="common">Bloodfluke planorb</name>
    <name type="synonym">Freshwater snail</name>
    <dbReference type="NCBI Taxonomy" id="6526"/>
    <lineage>
        <taxon>Eukaryota</taxon>
        <taxon>Metazoa</taxon>
        <taxon>Spiralia</taxon>
        <taxon>Lophotrochozoa</taxon>
        <taxon>Mollusca</taxon>
        <taxon>Gastropoda</taxon>
        <taxon>Heterobranchia</taxon>
        <taxon>Euthyneura</taxon>
        <taxon>Panpulmonata</taxon>
        <taxon>Hygrophila</taxon>
        <taxon>Lymnaeoidea</taxon>
        <taxon>Planorbidae</taxon>
        <taxon>Biomphalaria</taxon>
    </lineage>
</organism>
<dbReference type="InterPro" id="IPR043133">
    <property type="entry name" value="GTP-CH-I_C/QueF"/>
</dbReference>
<reference evidence="8" key="1">
    <citation type="submission" date="2020-05" db="UniProtKB">
        <authorList>
            <consortium name="EnsemblMetazoa"/>
        </authorList>
    </citation>
    <scope>IDENTIFICATION</scope>
    <source>
        <strain evidence="8">BB02</strain>
    </source>
</reference>
<dbReference type="EnsemblMetazoa" id="BGLB034307-RA">
    <property type="protein sequence ID" value="BGLB034307-PA"/>
    <property type="gene ID" value="BGLB034307"/>
</dbReference>
<dbReference type="VEuPathDB" id="VectorBase:BGLAX_034126"/>
<name>A0A2C9LRZ4_BIOGL</name>
<dbReference type="AlphaFoldDB" id="A0A2C9LRZ4"/>
<dbReference type="PANTHER" id="PTHR11109">
    <property type="entry name" value="GTP CYCLOHYDROLASE I"/>
    <property type="match status" value="1"/>
</dbReference>
<accession>A0A2C9LRZ4</accession>
<dbReference type="InterPro" id="IPR020602">
    <property type="entry name" value="GTP_CycHdrlase_I_dom"/>
</dbReference>
<keyword evidence="5" id="KW-0378">Hydrolase</keyword>
<dbReference type="KEGG" id="bgt:106076823"/>
<dbReference type="GO" id="GO:0046654">
    <property type="term" value="P:tetrahydrofolate biosynthetic process"/>
    <property type="evidence" value="ECO:0007669"/>
    <property type="project" value="InterPro"/>
</dbReference>
<dbReference type="VEuPathDB" id="VectorBase:BGLB034307"/>
<dbReference type="Proteomes" id="UP000076420">
    <property type="component" value="Unassembled WGS sequence"/>
</dbReference>
<evidence type="ECO:0000259" key="7">
    <source>
        <dbReference type="Pfam" id="PF01227"/>
    </source>
</evidence>
<evidence type="ECO:0000256" key="6">
    <source>
        <dbReference type="ARBA" id="ARBA00030854"/>
    </source>
</evidence>
<dbReference type="GO" id="GO:0003934">
    <property type="term" value="F:GTP cyclohydrolase I activity"/>
    <property type="evidence" value="ECO:0007669"/>
    <property type="project" value="UniProtKB-EC"/>
</dbReference>
<gene>
    <name evidence="8" type="primary">106076823</name>
</gene>
<dbReference type="InterPro" id="IPR001474">
    <property type="entry name" value="GTP_CycHdrlase_I"/>
</dbReference>
<evidence type="ECO:0000256" key="4">
    <source>
        <dbReference type="ARBA" id="ARBA00017272"/>
    </source>
</evidence>
<dbReference type="PANTHER" id="PTHR11109:SF7">
    <property type="entry name" value="GTP CYCLOHYDROLASE 1"/>
    <property type="match status" value="1"/>
</dbReference>
<dbReference type="SUPFAM" id="SSF55620">
    <property type="entry name" value="Tetrahydrobiopterin biosynthesis enzymes-like"/>
    <property type="match status" value="1"/>
</dbReference>
<evidence type="ECO:0000256" key="5">
    <source>
        <dbReference type="ARBA" id="ARBA00022801"/>
    </source>
</evidence>
<evidence type="ECO:0000313" key="8">
    <source>
        <dbReference type="EnsemblMetazoa" id="BGLB034307-PA"/>
    </source>
</evidence>
<dbReference type="GO" id="GO:0005737">
    <property type="term" value="C:cytoplasm"/>
    <property type="evidence" value="ECO:0007669"/>
    <property type="project" value="TreeGrafter"/>
</dbReference>
<protein>
    <recommendedName>
        <fullName evidence="4">GTP cyclohydrolase 1</fullName>
        <ecNumber evidence="3">3.5.4.16</ecNumber>
    </recommendedName>
    <alternativeName>
        <fullName evidence="6">GTP cyclohydrolase I</fullName>
    </alternativeName>
</protein>
<evidence type="ECO:0000256" key="3">
    <source>
        <dbReference type="ARBA" id="ARBA00012715"/>
    </source>
</evidence>
<dbReference type="Pfam" id="PF01227">
    <property type="entry name" value="GTP_cyclohydroI"/>
    <property type="match status" value="1"/>
</dbReference>
<dbReference type="GO" id="GO:0008270">
    <property type="term" value="F:zinc ion binding"/>
    <property type="evidence" value="ECO:0007669"/>
    <property type="project" value="TreeGrafter"/>
</dbReference>
<proteinExistence type="inferred from homology"/>
<sequence length="215" mass="24321">MTPDPALLETIAKAEKASLDFRIKKAAEHYKRFCKVLNIDIGKGDTKDTPLRIARMFATEFTSGGSPTPPFNFTVFQPEGKDLVCVCGIRIVSLCAHHHLPFVGYAHFCYLPRDKMVGLSKIPRALKWISKQPTVQEGLTRQALDFMVKNLDPHFAALTLTATHTCMSCRGVQEHEAHMTTTALWSEDNDNDRFANTRAEFQHAINLWYQTRNVL</sequence>
<evidence type="ECO:0000256" key="2">
    <source>
        <dbReference type="ARBA" id="ARBA00008085"/>
    </source>
</evidence>
<dbReference type="STRING" id="6526.A0A2C9LRZ4"/>